<dbReference type="Proteomes" id="UP000499080">
    <property type="component" value="Unassembled WGS sequence"/>
</dbReference>
<accession>A0A4Y2DE36</accession>
<evidence type="ECO:0008006" key="3">
    <source>
        <dbReference type="Google" id="ProtNLM"/>
    </source>
</evidence>
<comment type="caution">
    <text evidence="1">The sequence shown here is derived from an EMBL/GenBank/DDBJ whole genome shotgun (WGS) entry which is preliminary data.</text>
</comment>
<name>A0A4Y2DE36_ARAVE</name>
<organism evidence="1 2">
    <name type="scientific">Araneus ventricosus</name>
    <name type="common">Orbweaver spider</name>
    <name type="synonym">Epeira ventricosa</name>
    <dbReference type="NCBI Taxonomy" id="182803"/>
    <lineage>
        <taxon>Eukaryota</taxon>
        <taxon>Metazoa</taxon>
        <taxon>Ecdysozoa</taxon>
        <taxon>Arthropoda</taxon>
        <taxon>Chelicerata</taxon>
        <taxon>Arachnida</taxon>
        <taxon>Araneae</taxon>
        <taxon>Araneomorphae</taxon>
        <taxon>Entelegynae</taxon>
        <taxon>Araneoidea</taxon>
        <taxon>Araneidae</taxon>
        <taxon>Araneus</taxon>
    </lineage>
</organism>
<sequence length="224" mass="25055">MGQQLGPALFLQDILNSIERKFLLNISDAYSTSPTSALQFIEKILPLSLKAEREATYALVTRLKKSNSESALFSISYLRTKIQIAQDIQAILLNHPFNSLAWVKAHVGIQGNEATGNLAKSASTEGTPLQVPAPKSVLKKQLSLMRYLFKDGRTIGITAPQAEVYNKSCPMSRQHRNIGKVRRFSPQRVMVHFFPTSQDSTSDQMTSVAAEKRENHYTLRHLVL</sequence>
<gene>
    <name evidence="1" type="ORF">AVEN_261923_1</name>
</gene>
<keyword evidence="2" id="KW-1185">Reference proteome</keyword>
<dbReference type="AlphaFoldDB" id="A0A4Y2DE36"/>
<evidence type="ECO:0000313" key="2">
    <source>
        <dbReference type="Proteomes" id="UP000499080"/>
    </source>
</evidence>
<evidence type="ECO:0000313" key="1">
    <source>
        <dbReference type="EMBL" id="GBM15020.1"/>
    </source>
</evidence>
<proteinExistence type="predicted"/>
<protein>
    <recommendedName>
        <fullName evidence="3">RNase H type-1 domain-containing protein</fullName>
    </recommendedName>
</protein>
<reference evidence="1 2" key="1">
    <citation type="journal article" date="2019" name="Sci. Rep.">
        <title>Orb-weaving spider Araneus ventricosus genome elucidates the spidroin gene catalogue.</title>
        <authorList>
            <person name="Kono N."/>
            <person name="Nakamura H."/>
            <person name="Ohtoshi R."/>
            <person name="Moran D.A.P."/>
            <person name="Shinohara A."/>
            <person name="Yoshida Y."/>
            <person name="Fujiwara M."/>
            <person name="Mori M."/>
            <person name="Tomita M."/>
            <person name="Arakawa K."/>
        </authorList>
    </citation>
    <scope>NUCLEOTIDE SEQUENCE [LARGE SCALE GENOMIC DNA]</scope>
</reference>
<dbReference type="EMBL" id="BGPR01089367">
    <property type="protein sequence ID" value="GBM15020.1"/>
    <property type="molecule type" value="Genomic_DNA"/>
</dbReference>